<accession>A0A0B7NKE2</accession>
<evidence type="ECO:0000256" key="1">
    <source>
        <dbReference type="SAM" id="MobiDB-lite"/>
    </source>
</evidence>
<protein>
    <submittedName>
        <fullName evidence="2">Uncharacterized protein</fullName>
    </submittedName>
</protein>
<proteinExistence type="predicted"/>
<evidence type="ECO:0000313" key="2">
    <source>
        <dbReference type="EMBL" id="CEP19081.1"/>
    </source>
</evidence>
<reference evidence="2 3" key="1">
    <citation type="submission" date="2014-09" db="EMBL/GenBank/DDBJ databases">
        <authorList>
            <person name="Ellenberger Sabrina"/>
        </authorList>
    </citation>
    <scope>NUCLEOTIDE SEQUENCE [LARGE SCALE GENOMIC DNA]</scope>
    <source>
        <strain evidence="2 3">CBS 412.66</strain>
    </source>
</reference>
<name>A0A0B7NKE2_9FUNG</name>
<sequence>MTTTTVNITSTTVATNDTDNNPFVNTPAQGDDTTISAEDILNLLESLKVDNTSEPQLQAILERAKNGECMERDLVMSAVASLLPIDTDDLNEFSNFDIQLQ</sequence>
<dbReference type="AlphaFoldDB" id="A0A0B7NKE2"/>
<feature type="compositionally biased region" description="Polar residues" evidence="1">
    <location>
        <begin position="17"/>
        <end position="32"/>
    </location>
</feature>
<organism evidence="2 3">
    <name type="scientific">Parasitella parasitica</name>
    <dbReference type="NCBI Taxonomy" id="35722"/>
    <lineage>
        <taxon>Eukaryota</taxon>
        <taxon>Fungi</taxon>
        <taxon>Fungi incertae sedis</taxon>
        <taxon>Mucoromycota</taxon>
        <taxon>Mucoromycotina</taxon>
        <taxon>Mucoromycetes</taxon>
        <taxon>Mucorales</taxon>
        <taxon>Mucorineae</taxon>
        <taxon>Mucoraceae</taxon>
        <taxon>Parasitella</taxon>
    </lineage>
</organism>
<dbReference type="OrthoDB" id="2270765at2759"/>
<keyword evidence="3" id="KW-1185">Reference proteome</keyword>
<feature type="region of interest" description="Disordered" evidence="1">
    <location>
        <begin position="1"/>
        <end position="32"/>
    </location>
</feature>
<dbReference type="Proteomes" id="UP000054107">
    <property type="component" value="Unassembled WGS sequence"/>
</dbReference>
<feature type="compositionally biased region" description="Low complexity" evidence="1">
    <location>
        <begin position="1"/>
        <end position="16"/>
    </location>
</feature>
<gene>
    <name evidence="2" type="primary">PARPA_13393.1 scaffold 46804</name>
</gene>
<evidence type="ECO:0000313" key="3">
    <source>
        <dbReference type="Proteomes" id="UP000054107"/>
    </source>
</evidence>
<dbReference type="EMBL" id="LN734002">
    <property type="protein sequence ID" value="CEP19081.1"/>
    <property type="molecule type" value="Genomic_DNA"/>
</dbReference>